<dbReference type="InterPro" id="IPR058238">
    <property type="entry name" value="Lant_leader_dom"/>
</dbReference>
<accession>A0ABM9PPV2</accession>
<protein>
    <submittedName>
        <fullName evidence="1">Bacteriocin-type signal sequence-containing protein</fullName>
    </submittedName>
</protein>
<dbReference type="NCBIfam" id="TIGR04149">
    <property type="entry name" value="GG_sam_targ_CFB"/>
    <property type="match status" value="1"/>
</dbReference>
<dbReference type="NCBIfam" id="NF038153">
    <property type="entry name" value="lant_leader_L1a"/>
    <property type="match status" value="1"/>
</dbReference>
<organism evidence="1 2">
    <name type="scientific">Tenacibaculum vairaonense</name>
    <dbReference type="NCBI Taxonomy" id="3137860"/>
    <lineage>
        <taxon>Bacteria</taxon>
        <taxon>Pseudomonadati</taxon>
        <taxon>Bacteroidota</taxon>
        <taxon>Flavobacteriia</taxon>
        <taxon>Flavobacteriales</taxon>
        <taxon>Flavobacteriaceae</taxon>
        <taxon>Tenacibaculum</taxon>
    </lineage>
</organism>
<reference evidence="1 2" key="1">
    <citation type="submission" date="2024-05" db="EMBL/GenBank/DDBJ databases">
        <authorList>
            <person name="Duchaud E."/>
        </authorList>
    </citation>
    <scope>NUCLEOTIDE SEQUENCE [LARGE SCALE GENOMIC DNA]</scope>
    <source>
        <strain evidence="1">Ena-SAMPLE-TAB-13-05-2024-13:56:06:370-140305</strain>
    </source>
</reference>
<proteinExistence type="predicted"/>
<name>A0ABM9PPV2_9FLAO</name>
<evidence type="ECO:0000313" key="2">
    <source>
        <dbReference type="Proteomes" id="UP001497602"/>
    </source>
</evidence>
<dbReference type="InterPro" id="IPR026408">
    <property type="entry name" value="GG_sam_targ_CFB"/>
</dbReference>
<sequence length="69" mass="7009">MKKIKLNPLELDKETIASLNSKQLREVIGGNNHRLVPSGNSTGCGSGGSNCTITGGSTGCGNGGSQCFI</sequence>
<dbReference type="EMBL" id="CAXJRC010000042">
    <property type="protein sequence ID" value="CAL2107782.1"/>
    <property type="molecule type" value="Genomic_DNA"/>
</dbReference>
<comment type="caution">
    <text evidence="1">The sequence shown here is derived from an EMBL/GenBank/DDBJ whole genome shotgun (WGS) entry which is preliminary data.</text>
</comment>
<gene>
    <name evidence="1" type="ORF">T190115A13A_50024</name>
</gene>
<keyword evidence="2" id="KW-1185">Reference proteome</keyword>
<dbReference type="Proteomes" id="UP001497602">
    <property type="component" value="Unassembled WGS sequence"/>
</dbReference>
<evidence type="ECO:0000313" key="1">
    <source>
        <dbReference type="EMBL" id="CAL2107782.1"/>
    </source>
</evidence>
<dbReference type="RefSeq" id="WP_348739373.1">
    <property type="nucleotide sequence ID" value="NZ_CAXJRC010000042.1"/>
</dbReference>